<reference evidence="11" key="1">
    <citation type="submission" date="2015-08" db="EMBL/GenBank/DDBJ databases">
        <title>Genome sequence of the strict anaerobe Clostridium homopropionicum LuHBu1 (DSM 5847T).</title>
        <authorList>
            <person name="Poehlein A."/>
            <person name="Beck M."/>
            <person name="Schiel-Bengelsdorf B."/>
            <person name="Bengelsdorf F.R."/>
            <person name="Daniel R."/>
            <person name="Duerre P."/>
        </authorList>
    </citation>
    <scope>NUCLEOTIDE SEQUENCE [LARGE SCALE GENOMIC DNA]</scope>
    <source>
        <strain evidence="11">DSM 5847</strain>
    </source>
</reference>
<evidence type="ECO:0000256" key="5">
    <source>
        <dbReference type="ARBA" id="ARBA00022801"/>
    </source>
</evidence>
<dbReference type="InterPro" id="IPR028883">
    <property type="entry name" value="tRNA_aden_deaminase"/>
</dbReference>
<dbReference type="SUPFAM" id="SSF53927">
    <property type="entry name" value="Cytidine deaminase-like"/>
    <property type="match status" value="1"/>
</dbReference>
<keyword evidence="6 8" id="KW-0862">Zinc</keyword>
<dbReference type="InterPro" id="IPR016192">
    <property type="entry name" value="APOBEC/CMP_deaminase_Zn-bd"/>
</dbReference>
<comment type="function">
    <text evidence="8">Catalyzes the deamination of adenosine to inosine at the wobble position 34 of tRNA(Arg2).</text>
</comment>
<comment type="catalytic activity">
    <reaction evidence="7 8">
        <text>adenosine(34) in tRNA + H2O + H(+) = inosine(34) in tRNA + NH4(+)</text>
        <dbReference type="Rhea" id="RHEA:43168"/>
        <dbReference type="Rhea" id="RHEA-COMP:10373"/>
        <dbReference type="Rhea" id="RHEA-COMP:10374"/>
        <dbReference type="ChEBI" id="CHEBI:15377"/>
        <dbReference type="ChEBI" id="CHEBI:15378"/>
        <dbReference type="ChEBI" id="CHEBI:28938"/>
        <dbReference type="ChEBI" id="CHEBI:74411"/>
        <dbReference type="ChEBI" id="CHEBI:82852"/>
        <dbReference type="EC" id="3.5.4.33"/>
    </reaction>
</comment>
<dbReference type="Proteomes" id="UP000037043">
    <property type="component" value="Unassembled WGS sequence"/>
</dbReference>
<comment type="similarity">
    <text evidence="1">Belongs to the cytidine and deoxycytidylate deaminase family. ADAT2 subfamily.</text>
</comment>
<dbReference type="PANTHER" id="PTHR11079">
    <property type="entry name" value="CYTOSINE DEAMINASE FAMILY MEMBER"/>
    <property type="match status" value="1"/>
</dbReference>
<feature type="binding site" evidence="8">
    <location>
        <position position="81"/>
    </location>
    <ligand>
        <name>Zn(2+)</name>
        <dbReference type="ChEBI" id="CHEBI:29105"/>
        <note>catalytic</note>
    </ligand>
</feature>
<evidence type="ECO:0000313" key="11">
    <source>
        <dbReference type="Proteomes" id="UP000037043"/>
    </source>
</evidence>
<keyword evidence="11" id="KW-1185">Reference proteome</keyword>
<dbReference type="Gene3D" id="3.40.140.10">
    <property type="entry name" value="Cytidine Deaminase, domain 2"/>
    <property type="match status" value="1"/>
</dbReference>
<dbReference type="PROSITE" id="PS51747">
    <property type="entry name" value="CYT_DCMP_DEAMINASES_2"/>
    <property type="match status" value="1"/>
</dbReference>
<evidence type="ECO:0000256" key="4">
    <source>
        <dbReference type="ARBA" id="ARBA00022723"/>
    </source>
</evidence>
<feature type="binding site" evidence="8">
    <location>
        <position position="84"/>
    </location>
    <ligand>
        <name>Zn(2+)</name>
        <dbReference type="ChEBI" id="CHEBI:29105"/>
        <note>catalytic</note>
    </ligand>
</feature>
<comment type="caution">
    <text evidence="10">The sequence shown here is derived from an EMBL/GenBank/DDBJ whole genome shotgun (WGS) entry which is preliminary data.</text>
</comment>
<evidence type="ECO:0000256" key="3">
    <source>
        <dbReference type="ARBA" id="ARBA00022694"/>
    </source>
</evidence>
<feature type="domain" description="CMP/dCMP-type deaminase" evidence="9">
    <location>
        <begin position="1"/>
        <end position="110"/>
    </location>
</feature>
<evidence type="ECO:0000256" key="7">
    <source>
        <dbReference type="ARBA" id="ARBA00048045"/>
    </source>
</evidence>
<proteinExistence type="inferred from homology"/>
<organism evidence="10 11">
    <name type="scientific">Clostridium homopropionicum DSM 5847</name>
    <dbReference type="NCBI Taxonomy" id="1121318"/>
    <lineage>
        <taxon>Bacteria</taxon>
        <taxon>Bacillati</taxon>
        <taxon>Bacillota</taxon>
        <taxon>Clostridia</taxon>
        <taxon>Eubacteriales</taxon>
        <taxon>Clostridiaceae</taxon>
        <taxon>Clostridium</taxon>
    </lineage>
</organism>
<dbReference type="EC" id="3.5.4.33" evidence="8"/>
<name>A0A0L6Z9N6_9CLOT</name>
<dbReference type="STRING" id="36844.SAMN04488501_12413"/>
<dbReference type="PATRIC" id="fig|1121318.3.peg.2138"/>
<evidence type="ECO:0000259" key="9">
    <source>
        <dbReference type="PROSITE" id="PS51747"/>
    </source>
</evidence>
<dbReference type="InterPro" id="IPR016193">
    <property type="entry name" value="Cytidine_deaminase-like"/>
</dbReference>
<comment type="cofactor">
    <cofactor evidence="8">
        <name>Zn(2+)</name>
        <dbReference type="ChEBI" id="CHEBI:29105"/>
    </cofactor>
    <text evidence="8">Binds 1 zinc ion per subunit.</text>
</comment>
<dbReference type="CDD" id="cd01285">
    <property type="entry name" value="nucleoside_deaminase"/>
    <property type="match status" value="1"/>
</dbReference>
<gene>
    <name evidence="8 10" type="primary">tadA</name>
    <name evidence="10" type="ORF">CLHOM_21230</name>
</gene>
<protein>
    <recommendedName>
        <fullName evidence="8">tRNA-specific adenosine deaminase</fullName>
        <ecNumber evidence="8">3.5.4.33</ecNumber>
    </recommendedName>
</protein>
<dbReference type="Pfam" id="PF14437">
    <property type="entry name" value="MafB19-deam"/>
    <property type="match status" value="1"/>
</dbReference>
<accession>A0A0L6Z9N6</accession>
<comment type="subunit">
    <text evidence="2 8">Homodimer.</text>
</comment>
<dbReference type="PROSITE" id="PS00903">
    <property type="entry name" value="CYT_DCMP_DEAMINASES_1"/>
    <property type="match status" value="1"/>
</dbReference>
<feature type="binding site" evidence="8">
    <location>
        <position position="51"/>
    </location>
    <ligand>
        <name>Zn(2+)</name>
        <dbReference type="ChEBI" id="CHEBI:29105"/>
        <note>catalytic</note>
    </ligand>
</feature>
<evidence type="ECO:0000313" key="10">
    <source>
        <dbReference type="EMBL" id="KOA19513.1"/>
    </source>
</evidence>
<keyword evidence="3 8" id="KW-0819">tRNA processing</keyword>
<evidence type="ECO:0000256" key="8">
    <source>
        <dbReference type="HAMAP-Rule" id="MF_00972"/>
    </source>
</evidence>
<evidence type="ECO:0000256" key="1">
    <source>
        <dbReference type="ARBA" id="ARBA00010669"/>
    </source>
</evidence>
<dbReference type="InterPro" id="IPR002125">
    <property type="entry name" value="CMP_dCMP_dom"/>
</dbReference>
<dbReference type="GO" id="GO:0052717">
    <property type="term" value="F:tRNA-specific adenosine-34 deaminase activity"/>
    <property type="evidence" value="ECO:0007669"/>
    <property type="project" value="UniProtKB-UniRule"/>
</dbReference>
<dbReference type="GO" id="GO:0008270">
    <property type="term" value="F:zinc ion binding"/>
    <property type="evidence" value="ECO:0007669"/>
    <property type="project" value="UniProtKB-UniRule"/>
</dbReference>
<evidence type="ECO:0000256" key="6">
    <source>
        <dbReference type="ARBA" id="ARBA00022833"/>
    </source>
</evidence>
<dbReference type="InterPro" id="IPR058535">
    <property type="entry name" value="MafB19-deam"/>
</dbReference>
<feature type="active site" description="Proton donor" evidence="8">
    <location>
        <position position="53"/>
    </location>
</feature>
<dbReference type="PANTHER" id="PTHR11079:SF202">
    <property type="entry name" value="TRNA-SPECIFIC ADENOSINE DEAMINASE"/>
    <property type="match status" value="1"/>
</dbReference>
<keyword evidence="5 8" id="KW-0378">Hydrolase</keyword>
<dbReference type="HAMAP" id="MF_00972">
    <property type="entry name" value="tRNA_aden_deaminase"/>
    <property type="match status" value="1"/>
</dbReference>
<dbReference type="AlphaFoldDB" id="A0A0L6Z9N6"/>
<dbReference type="GO" id="GO:0002100">
    <property type="term" value="P:tRNA wobble adenosine to inosine editing"/>
    <property type="evidence" value="ECO:0007669"/>
    <property type="project" value="UniProtKB-UniRule"/>
</dbReference>
<sequence>MKEAFMDKALEEAKIAERLKEVPVGAVIVKDNKIIASAHNLREILKDPTAHAEILAIKKAAEVLGDWRLNGCEMYVTLEPCPMCAGAIIQSRIRKLYIGTFDPVAGCCGSVINMVQSEALSSMIDVVWMYKDECAEILKKFFLSKR</sequence>
<keyword evidence="4 8" id="KW-0479">Metal-binding</keyword>
<dbReference type="RefSeq" id="WP_052221658.1">
    <property type="nucleotide sequence ID" value="NZ_LHUR01000023.1"/>
</dbReference>
<dbReference type="EMBL" id="LHUR01000023">
    <property type="protein sequence ID" value="KOA19513.1"/>
    <property type="molecule type" value="Genomic_DNA"/>
</dbReference>
<evidence type="ECO:0000256" key="2">
    <source>
        <dbReference type="ARBA" id="ARBA00011738"/>
    </source>
</evidence>